<dbReference type="Proteomes" id="UP001600888">
    <property type="component" value="Unassembled WGS sequence"/>
</dbReference>
<proteinExistence type="predicted"/>
<dbReference type="PANTHER" id="PTHR42060">
    <property type="entry name" value="NHL REPEAT-CONTAINING PROTEIN-RELATED"/>
    <property type="match status" value="1"/>
</dbReference>
<accession>A0ABR4F5G8</accession>
<organism evidence="2 3">
    <name type="scientific">Diaporthe vaccinii</name>
    <dbReference type="NCBI Taxonomy" id="105482"/>
    <lineage>
        <taxon>Eukaryota</taxon>
        <taxon>Fungi</taxon>
        <taxon>Dikarya</taxon>
        <taxon>Ascomycota</taxon>
        <taxon>Pezizomycotina</taxon>
        <taxon>Sordariomycetes</taxon>
        <taxon>Sordariomycetidae</taxon>
        <taxon>Diaporthales</taxon>
        <taxon>Diaporthaceae</taxon>
        <taxon>Diaporthe</taxon>
        <taxon>Diaporthe eres species complex</taxon>
    </lineage>
</organism>
<dbReference type="InterPro" id="IPR052998">
    <property type="entry name" value="Hetero-Diels-Alderase-like"/>
</dbReference>
<dbReference type="Gene3D" id="2.120.10.30">
    <property type="entry name" value="TolB, C-terminal domain"/>
    <property type="match status" value="1"/>
</dbReference>
<dbReference type="SUPFAM" id="SSF63829">
    <property type="entry name" value="Calcium-dependent phosphotriesterase"/>
    <property type="match status" value="1"/>
</dbReference>
<evidence type="ECO:0000313" key="3">
    <source>
        <dbReference type="Proteomes" id="UP001600888"/>
    </source>
</evidence>
<evidence type="ECO:0000313" key="2">
    <source>
        <dbReference type="EMBL" id="KAL2289899.1"/>
    </source>
</evidence>
<feature type="domain" description="SMP-30/Gluconolactonase/LRE-like region" evidence="1">
    <location>
        <begin position="234"/>
        <end position="339"/>
    </location>
</feature>
<reference evidence="2 3" key="1">
    <citation type="submission" date="2024-03" db="EMBL/GenBank/DDBJ databases">
        <title>A high-quality draft genome sequence of Diaporthe vaccinii, a causative agent of upright dieback and viscid rot disease in cranberry plants.</title>
        <authorList>
            <person name="Sarrasin M."/>
            <person name="Lang B.F."/>
            <person name="Burger G."/>
        </authorList>
    </citation>
    <scope>NUCLEOTIDE SEQUENCE [LARGE SCALE GENOMIC DNA]</scope>
    <source>
        <strain evidence="2 3">IS7</strain>
    </source>
</reference>
<evidence type="ECO:0000259" key="1">
    <source>
        <dbReference type="Pfam" id="PF08450"/>
    </source>
</evidence>
<sequence length="358" mass="37475">MPCLLAIKVCQIMYHCSESLLLLLLSPPSNPAGLEINSGLAAVIHSLRHCSAALQLPVMRATAATKEIFAFASTFIENLHVLSNGKILLSTLDSPGLLYTVDPKAAKPVATQVANLPAFHNITGLTGIVSLGDDLYAISGGVHTSYAFDEGSMHIYIVSLQTNSVVDDIAVPNTTSLNGLAALPSDPHTLLSADSIGGRIIRIDTRTKDVSVVIEDEALHPGKGAALAVGINGLKTQGDFIYFTNSALGTFARVLIDDQGNKAGKIEVLARSPSSAEIYDDFAFDCAGNAYVAVHSHSVFKITPDGKQTLLAGGVNSSTFQEPTSVALANDEKSIYVSTGGAFAGDPITGGQVVQVWL</sequence>
<keyword evidence="3" id="KW-1185">Reference proteome</keyword>
<protein>
    <recommendedName>
        <fullName evidence="1">SMP-30/Gluconolactonase/LRE-like region domain-containing protein</fullName>
    </recommendedName>
</protein>
<dbReference type="PANTHER" id="PTHR42060:SF1">
    <property type="entry name" value="NHL REPEAT-CONTAINING PROTEIN"/>
    <property type="match status" value="1"/>
</dbReference>
<gene>
    <name evidence="2" type="ORF">FJTKL_01180</name>
</gene>
<dbReference type="InterPro" id="IPR011042">
    <property type="entry name" value="6-blade_b-propeller_TolB-like"/>
</dbReference>
<comment type="caution">
    <text evidence="2">The sequence shown here is derived from an EMBL/GenBank/DDBJ whole genome shotgun (WGS) entry which is preliminary data.</text>
</comment>
<dbReference type="InterPro" id="IPR013658">
    <property type="entry name" value="SGL"/>
</dbReference>
<dbReference type="Pfam" id="PF08450">
    <property type="entry name" value="SGL"/>
    <property type="match status" value="1"/>
</dbReference>
<name>A0ABR4F5G8_9PEZI</name>
<dbReference type="EMBL" id="JBAWTH010000011">
    <property type="protein sequence ID" value="KAL2289899.1"/>
    <property type="molecule type" value="Genomic_DNA"/>
</dbReference>